<dbReference type="SUPFAM" id="SSF54292">
    <property type="entry name" value="2Fe-2S ferredoxin-like"/>
    <property type="match status" value="1"/>
</dbReference>
<feature type="domain" description="FAD-binding FR-type" evidence="2">
    <location>
        <begin position="37"/>
        <end position="137"/>
    </location>
</feature>
<dbReference type="PANTHER" id="PTHR47354:SF3">
    <property type="entry name" value="OXIDOREDUCTASE-RELATED"/>
    <property type="match status" value="1"/>
</dbReference>
<gene>
    <name evidence="3" type="ORF">I2F25_02085</name>
</gene>
<dbReference type="RefSeq" id="WP_325774461.1">
    <property type="nucleotide sequence ID" value="NZ_VTDN01000002.1"/>
</dbReference>
<dbReference type="EMBL" id="VTDN01000002">
    <property type="protein sequence ID" value="MEB5475857.1"/>
    <property type="molecule type" value="Genomic_DNA"/>
</dbReference>
<dbReference type="Pfam" id="PF00970">
    <property type="entry name" value="FAD_binding_6"/>
    <property type="match status" value="1"/>
</dbReference>
<evidence type="ECO:0000259" key="2">
    <source>
        <dbReference type="PROSITE" id="PS51384"/>
    </source>
</evidence>
<organism evidence="3 4">
    <name type="scientific">Acinetobacter pollinis</name>
    <dbReference type="NCBI Taxonomy" id="2605270"/>
    <lineage>
        <taxon>Bacteria</taxon>
        <taxon>Pseudomonadati</taxon>
        <taxon>Pseudomonadota</taxon>
        <taxon>Gammaproteobacteria</taxon>
        <taxon>Moraxellales</taxon>
        <taxon>Moraxellaceae</taxon>
        <taxon>Acinetobacter</taxon>
    </lineage>
</organism>
<dbReference type="InterPro" id="IPR001433">
    <property type="entry name" value="OxRdtase_FAD/NAD-bd"/>
</dbReference>
<accession>A0ABU6DPS1</accession>
<dbReference type="InterPro" id="IPR008333">
    <property type="entry name" value="Cbr1-like_FAD-bd_dom"/>
</dbReference>
<sequence>MHVVQRKNTALNFLSGSVCDSNLLNFWMQKLNPLWSTHQMLGQICQKEYITADTVSLKIRCSKRMKFGLAGQHHPVIVEIDGRRLERTYSLTQLDDEHVKLTLKKVPNGIVSTWLCDTSKISDVIEFGMPYGDMLPQNYDDKQLILLAAGSGITPMYSMLYALAKSGELANYQVHLLYWVKYEDQAAFVDIFDEWSQKYPHFKYDVFYTQSETSTASRLNEEHAQEIENLDHKVVFACGPSGFVQLAKEIFQDAKLFDSEAFSLSPIENTEEGTVQVTLARSNKVLEIPKGQSILDALENANEKPISGCRMGICNKCACHKVTGTTKNVATQAENSEPGSLLRICVNSAKSDLVLDL</sequence>
<dbReference type="Gene3D" id="3.10.20.30">
    <property type="match status" value="1"/>
</dbReference>
<dbReference type="InterPro" id="IPR039261">
    <property type="entry name" value="FNR_nucleotide-bd"/>
</dbReference>
<dbReference type="InterPro" id="IPR017938">
    <property type="entry name" value="Riboflavin_synthase-like_b-brl"/>
</dbReference>
<dbReference type="SUPFAM" id="SSF63380">
    <property type="entry name" value="Riboflavin synthase domain-like"/>
    <property type="match status" value="1"/>
</dbReference>
<dbReference type="Pfam" id="PF00175">
    <property type="entry name" value="NAD_binding_1"/>
    <property type="match status" value="1"/>
</dbReference>
<evidence type="ECO:0000259" key="1">
    <source>
        <dbReference type="PROSITE" id="PS51085"/>
    </source>
</evidence>
<dbReference type="CDD" id="cd00207">
    <property type="entry name" value="fer2"/>
    <property type="match status" value="1"/>
</dbReference>
<dbReference type="Gene3D" id="2.40.30.10">
    <property type="entry name" value="Translation factors"/>
    <property type="match status" value="1"/>
</dbReference>
<protein>
    <submittedName>
        <fullName evidence="3">Iron-sulfur cluster-binding domain-containing protein</fullName>
    </submittedName>
</protein>
<evidence type="ECO:0000313" key="3">
    <source>
        <dbReference type="EMBL" id="MEB5475857.1"/>
    </source>
</evidence>
<dbReference type="InterPro" id="IPR036010">
    <property type="entry name" value="2Fe-2S_ferredoxin-like_sf"/>
</dbReference>
<dbReference type="PROSITE" id="PS51085">
    <property type="entry name" value="2FE2S_FER_2"/>
    <property type="match status" value="1"/>
</dbReference>
<evidence type="ECO:0000313" key="4">
    <source>
        <dbReference type="Proteomes" id="UP001339883"/>
    </source>
</evidence>
<dbReference type="InterPro" id="IPR050415">
    <property type="entry name" value="MRET"/>
</dbReference>
<reference evidence="3 4" key="1">
    <citation type="submission" date="2019-08" db="EMBL/GenBank/DDBJ databases">
        <title>Five species of Acinetobacter isolated from floral nectar and animal pollinators.</title>
        <authorList>
            <person name="Hendry T.A."/>
        </authorList>
    </citation>
    <scope>NUCLEOTIDE SEQUENCE [LARGE SCALE GENOMIC DNA]</scope>
    <source>
        <strain evidence="3 4">MD18.27</strain>
    </source>
</reference>
<dbReference type="PROSITE" id="PS51384">
    <property type="entry name" value="FAD_FR"/>
    <property type="match status" value="1"/>
</dbReference>
<dbReference type="SUPFAM" id="SSF52343">
    <property type="entry name" value="Ferredoxin reductase-like, C-terminal NADP-linked domain"/>
    <property type="match status" value="1"/>
</dbReference>
<feature type="domain" description="2Fe-2S ferredoxin-type" evidence="1">
    <location>
        <begin position="275"/>
        <end position="357"/>
    </location>
</feature>
<dbReference type="InterPro" id="IPR012675">
    <property type="entry name" value="Beta-grasp_dom_sf"/>
</dbReference>
<dbReference type="PRINTS" id="PR00410">
    <property type="entry name" value="PHEHYDRXLASE"/>
</dbReference>
<keyword evidence="4" id="KW-1185">Reference proteome</keyword>
<comment type="caution">
    <text evidence="3">The sequence shown here is derived from an EMBL/GenBank/DDBJ whole genome shotgun (WGS) entry which is preliminary data.</text>
</comment>
<name>A0ABU6DPS1_9GAMM</name>
<dbReference type="PANTHER" id="PTHR47354">
    <property type="entry name" value="NADH OXIDOREDUCTASE HCR"/>
    <property type="match status" value="1"/>
</dbReference>
<dbReference type="InterPro" id="IPR001041">
    <property type="entry name" value="2Fe-2S_ferredoxin-type"/>
</dbReference>
<dbReference type="InterPro" id="IPR017927">
    <property type="entry name" value="FAD-bd_FR_type"/>
</dbReference>
<proteinExistence type="predicted"/>
<dbReference type="Proteomes" id="UP001339883">
    <property type="component" value="Unassembled WGS sequence"/>
</dbReference>
<dbReference type="Pfam" id="PF00111">
    <property type="entry name" value="Fer2"/>
    <property type="match status" value="1"/>
</dbReference>
<dbReference type="Gene3D" id="3.40.50.80">
    <property type="entry name" value="Nucleotide-binding domain of ferredoxin-NADP reductase (FNR) module"/>
    <property type="match status" value="1"/>
</dbReference>